<keyword evidence="2 5" id="KW-0808">Transferase</keyword>
<gene>
    <name evidence="5" type="ORF">GCM10010123_09310</name>
</gene>
<reference evidence="5" key="1">
    <citation type="journal article" date="2014" name="Int. J. Syst. Evol. Microbiol.">
        <title>Complete genome sequence of Corynebacterium casei LMG S-19264T (=DSM 44701T), isolated from a smear-ripened cheese.</title>
        <authorList>
            <consortium name="US DOE Joint Genome Institute (JGI-PGF)"/>
            <person name="Walter F."/>
            <person name="Albersmeier A."/>
            <person name="Kalinowski J."/>
            <person name="Ruckert C."/>
        </authorList>
    </citation>
    <scope>NUCLEOTIDE SEQUENCE</scope>
    <source>
        <strain evidence="5">JCM 3090</strain>
    </source>
</reference>
<dbReference type="PANTHER" id="PTHR12526">
    <property type="entry name" value="GLYCOSYLTRANSFERASE"/>
    <property type="match status" value="1"/>
</dbReference>
<dbReference type="RefSeq" id="WP_189168706.1">
    <property type="nucleotide sequence ID" value="NZ_BMQB01000001.1"/>
</dbReference>
<name>A0A8J3B4W7_9ACTN</name>
<dbReference type="GO" id="GO:0016757">
    <property type="term" value="F:glycosyltransferase activity"/>
    <property type="evidence" value="ECO:0007669"/>
    <property type="project" value="UniProtKB-KW"/>
</dbReference>
<keyword evidence="6" id="KW-1185">Reference proteome</keyword>
<dbReference type="InterPro" id="IPR001296">
    <property type="entry name" value="Glyco_trans_1"/>
</dbReference>
<dbReference type="Pfam" id="PF00534">
    <property type="entry name" value="Glycos_transf_1"/>
    <property type="match status" value="1"/>
</dbReference>
<organism evidence="5 6">
    <name type="scientific">Pilimelia anulata</name>
    <dbReference type="NCBI Taxonomy" id="53371"/>
    <lineage>
        <taxon>Bacteria</taxon>
        <taxon>Bacillati</taxon>
        <taxon>Actinomycetota</taxon>
        <taxon>Actinomycetes</taxon>
        <taxon>Micromonosporales</taxon>
        <taxon>Micromonosporaceae</taxon>
        <taxon>Pilimelia</taxon>
    </lineage>
</organism>
<dbReference type="Gene3D" id="3.40.50.2000">
    <property type="entry name" value="Glycogen Phosphorylase B"/>
    <property type="match status" value="2"/>
</dbReference>
<dbReference type="SUPFAM" id="SSF53756">
    <property type="entry name" value="UDP-Glycosyltransferase/glycogen phosphorylase"/>
    <property type="match status" value="1"/>
</dbReference>
<feature type="domain" description="Glycosyl transferase family 1" evidence="3">
    <location>
        <begin position="187"/>
        <end position="310"/>
    </location>
</feature>
<dbReference type="EMBL" id="BMQB01000001">
    <property type="protein sequence ID" value="GGJ81658.1"/>
    <property type="molecule type" value="Genomic_DNA"/>
</dbReference>
<dbReference type="Proteomes" id="UP000649739">
    <property type="component" value="Unassembled WGS sequence"/>
</dbReference>
<dbReference type="Pfam" id="PF13439">
    <property type="entry name" value="Glyco_transf_4"/>
    <property type="match status" value="1"/>
</dbReference>
<evidence type="ECO:0000313" key="5">
    <source>
        <dbReference type="EMBL" id="GGJ81658.1"/>
    </source>
</evidence>
<feature type="domain" description="Glycosyltransferase subfamily 4-like N-terminal" evidence="4">
    <location>
        <begin position="32"/>
        <end position="147"/>
    </location>
</feature>
<proteinExistence type="predicted"/>
<evidence type="ECO:0000313" key="6">
    <source>
        <dbReference type="Proteomes" id="UP000649739"/>
    </source>
</evidence>
<protein>
    <submittedName>
        <fullName evidence="5">Glycosyl transferase</fullName>
    </submittedName>
</protein>
<dbReference type="PANTHER" id="PTHR12526:SF595">
    <property type="entry name" value="BLL5217 PROTEIN"/>
    <property type="match status" value="1"/>
</dbReference>
<evidence type="ECO:0000256" key="1">
    <source>
        <dbReference type="ARBA" id="ARBA00022676"/>
    </source>
</evidence>
<evidence type="ECO:0000259" key="3">
    <source>
        <dbReference type="Pfam" id="PF00534"/>
    </source>
</evidence>
<dbReference type="AlphaFoldDB" id="A0A8J3B4W7"/>
<dbReference type="InterPro" id="IPR028098">
    <property type="entry name" value="Glyco_trans_4-like_N"/>
</dbReference>
<comment type="caution">
    <text evidence="5">The sequence shown here is derived from an EMBL/GenBank/DDBJ whole genome shotgun (WGS) entry which is preliminary data.</text>
</comment>
<dbReference type="CDD" id="cd03802">
    <property type="entry name" value="GT4_AviGT4-like"/>
    <property type="match status" value="1"/>
</dbReference>
<keyword evidence="1" id="KW-0328">Glycosyltransferase</keyword>
<reference evidence="5" key="2">
    <citation type="submission" date="2020-09" db="EMBL/GenBank/DDBJ databases">
        <authorList>
            <person name="Sun Q."/>
            <person name="Ohkuma M."/>
        </authorList>
    </citation>
    <scope>NUCLEOTIDE SEQUENCE</scope>
    <source>
        <strain evidence="5">JCM 3090</strain>
    </source>
</reference>
<accession>A0A8J3B4W7</accession>
<evidence type="ECO:0000256" key="2">
    <source>
        <dbReference type="ARBA" id="ARBA00022679"/>
    </source>
</evidence>
<sequence>MAIVQPIDRPPSRPLRIAMVAPPWYELPPAGYGGIEAMCAVLIDRLSARGHDVVVLGAGSRCGTAGTFVSLLGEPQHPRLGEAMPAALYAARVGEVLRRGAFDVVHDHSPVGPLTAYQYASPTVVTVHGSPVGELGDFLAALGERVRPVAISRSQRQSRPDLDWLATVHNAVDPAAFTPSPATDGPALWLARMSPDKGADLAIEACRRAGVPLVLAGKCSEPGERRYFDSVIRPMLGDDVEVVLDADRETSLRLLARSRCLILPIRWEEPFGMVMIEAMASGRPVVALRRGSVPEVVVDGVTGWICDTADDLPAALHRTAELDPAACVARVRAAFGADLMAHRYEAVYRRAMDRTRRFGPRRPAIGRAPMPAAHTVPIQSA</sequence>
<evidence type="ECO:0000259" key="4">
    <source>
        <dbReference type="Pfam" id="PF13439"/>
    </source>
</evidence>